<evidence type="ECO:0000313" key="1">
    <source>
        <dbReference type="EMBL" id="NEU65506.1"/>
    </source>
</evidence>
<dbReference type="RefSeq" id="WP_164034833.1">
    <property type="nucleotide sequence ID" value="NZ_JAAGNZ010000001.1"/>
</dbReference>
<dbReference type="Proteomes" id="UP000477386">
    <property type="component" value="Unassembled WGS sequence"/>
</dbReference>
<keyword evidence="2" id="KW-1185">Reference proteome</keyword>
<protein>
    <submittedName>
        <fullName evidence="1">Uncharacterized protein</fullName>
    </submittedName>
</protein>
<proteinExistence type="predicted"/>
<name>A0A6M0IBD7_9BACT</name>
<accession>A0A6M0IBD7</accession>
<gene>
    <name evidence="1" type="ORF">GK091_01325</name>
</gene>
<dbReference type="EMBL" id="JAAGNZ010000001">
    <property type="protein sequence ID" value="NEU65506.1"/>
    <property type="molecule type" value="Genomic_DNA"/>
</dbReference>
<dbReference type="AlphaFoldDB" id="A0A6M0IBD7"/>
<organism evidence="1 2">
    <name type="scientific">Spirosoma agri</name>
    <dbReference type="NCBI Taxonomy" id="1987381"/>
    <lineage>
        <taxon>Bacteria</taxon>
        <taxon>Pseudomonadati</taxon>
        <taxon>Bacteroidota</taxon>
        <taxon>Cytophagia</taxon>
        <taxon>Cytophagales</taxon>
        <taxon>Cytophagaceae</taxon>
        <taxon>Spirosoma</taxon>
    </lineage>
</organism>
<reference evidence="1 2" key="1">
    <citation type="submission" date="2020-02" db="EMBL/GenBank/DDBJ databases">
        <title>Draft genome sequence of two Spirosoma agri KCTC 52727 and Spirosoma terrae KCTC 52035.</title>
        <authorList>
            <person name="Rojas J."/>
            <person name="Ambika Manirajan B."/>
            <person name="Ratering S."/>
            <person name="Suarez C."/>
            <person name="Schnell S."/>
        </authorList>
    </citation>
    <scope>NUCLEOTIDE SEQUENCE [LARGE SCALE GENOMIC DNA]</scope>
    <source>
        <strain evidence="1 2">KCTC 52727</strain>
    </source>
</reference>
<comment type="caution">
    <text evidence="1">The sequence shown here is derived from an EMBL/GenBank/DDBJ whole genome shotgun (WGS) entry which is preliminary data.</text>
</comment>
<sequence length="95" mass="10470">MGIYNGGNDRIDQFDTCPITGLAVSYDFQMAPDLDAYEYKIPSVNPNTIVTITGAVLGEDSFAKLRPSADILEGEIATTNNERYLIDNETLTRFS</sequence>
<evidence type="ECO:0000313" key="2">
    <source>
        <dbReference type="Proteomes" id="UP000477386"/>
    </source>
</evidence>